<evidence type="ECO:0000313" key="2">
    <source>
        <dbReference type="Proteomes" id="UP000887159"/>
    </source>
</evidence>
<gene>
    <name evidence="1" type="ORF">TNCV_26171</name>
</gene>
<organism evidence="1 2">
    <name type="scientific">Trichonephila clavipes</name>
    <name type="common">Golden silk orbweaver</name>
    <name type="synonym">Nephila clavipes</name>
    <dbReference type="NCBI Taxonomy" id="2585209"/>
    <lineage>
        <taxon>Eukaryota</taxon>
        <taxon>Metazoa</taxon>
        <taxon>Ecdysozoa</taxon>
        <taxon>Arthropoda</taxon>
        <taxon>Chelicerata</taxon>
        <taxon>Arachnida</taxon>
        <taxon>Araneae</taxon>
        <taxon>Araneomorphae</taxon>
        <taxon>Entelegynae</taxon>
        <taxon>Araneoidea</taxon>
        <taxon>Nephilidae</taxon>
        <taxon>Trichonephila</taxon>
    </lineage>
</organism>
<dbReference type="EMBL" id="BMAU01021375">
    <property type="protein sequence ID" value="GFY26420.1"/>
    <property type="molecule type" value="Genomic_DNA"/>
</dbReference>
<proteinExistence type="predicted"/>
<keyword evidence="2" id="KW-1185">Reference proteome</keyword>
<reference evidence="1" key="1">
    <citation type="submission" date="2020-08" db="EMBL/GenBank/DDBJ databases">
        <title>Multicomponent nature underlies the extraordinary mechanical properties of spider dragline silk.</title>
        <authorList>
            <person name="Kono N."/>
            <person name="Nakamura H."/>
            <person name="Mori M."/>
            <person name="Yoshida Y."/>
            <person name="Ohtoshi R."/>
            <person name="Malay A.D."/>
            <person name="Moran D.A.P."/>
            <person name="Tomita M."/>
            <person name="Numata K."/>
            <person name="Arakawa K."/>
        </authorList>
    </citation>
    <scope>NUCLEOTIDE SEQUENCE</scope>
</reference>
<name>A0A8X6W1B1_TRICX</name>
<dbReference type="Proteomes" id="UP000887159">
    <property type="component" value="Unassembled WGS sequence"/>
</dbReference>
<evidence type="ECO:0000313" key="1">
    <source>
        <dbReference type="EMBL" id="GFY26420.1"/>
    </source>
</evidence>
<accession>A0A8X6W1B1</accession>
<comment type="caution">
    <text evidence="1">The sequence shown here is derived from an EMBL/GenBank/DDBJ whole genome shotgun (WGS) entry which is preliminary data.</text>
</comment>
<sequence length="75" mass="8643">MTTLKTVEHIFSFEYVTWFNKLAKLLKYVQQDPDLEISIIDGTIIRSHPCSAGYRKDSKAQEALGRIFTSYKVSN</sequence>
<dbReference type="AlphaFoldDB" id="A0A8X6W1B1"/>
<protein>
    <submittedName>
        <fullName evidence="1">Uncharacterized protein</fullName>
    </submittedName>
</protein>